<feature type="region of interest" description="Disordered" evidence="1">
    <location>
        <begin position="1"/>
        <end position="43"/>
    </location>
</feature>
<evidence type="ECO:0008006" key="4">
    <source>
        <dbReference type="Google" id="ProtNLM"/>
    </source>
</evidence>
<feature type="region of interest" description="Disordered" evidence="1">
    <location>
        <begin position="92"/>
        <end position="251"/>
    </location>
</feature>
<comment type="caution">
    <text evidence="2">The sequence shown here is derived from an EMBL/GenBank/DDBJ whole genome shotgun (WGS) entry which is preliminary data.</text>
</comment>
<feature type="compositionally biased region" description="Low complexity" evidence="1">
    <location>
        <begin position="120"/>
        <end position="130"/>
    </location>
</feature>
<feature type="compositionally biased region" description="Polar residues" evidence="1">
    <location>
        <begin position="535"/>
        <end position="550"/>
    </location>
</feature>
<feature type="compositionally biased region" description="Basic and acidic residues" evidence="1">
    <location>
        <begin position="397"/>
        <end position="406"/>
    </location>
</feature>
<feature type="compositionally biased region" description="Polar residues" evidence="1">
    <location>
        <begin position="563"/>
        <end position="574"/>
    </location>
</feature>
<feature type="compositionally biased region" description="Polar residues" evidence="1">
    <location>
        <begin position="162"/>
        <end position="186"/>
    </location>
</feature>
<feature type="compositionally biased region" description="Basic residues" evidence="1">
    <location>
        <begin position="232"/>
        <end position="241"/>
    </location>
</feature>
<feature type="compositionally biased region" description="Polar residues" evidence="1">
    <location>
        <begin position="865"/>
        <end position="881"/>
    </location>
</feature>
<organism evidence="2 3">
    <name type="scientific">Daphnia magna</name>
    <dbReference type="NCBI Taxonomy" id="35525"/>
    <lineage>
        <taxon>Eukaryota</taxon>
        <taxon>Metazoa</taxon>
        <taxon>Ecdysozoa</taxon>
        <taxon>Arthropoda</taxon>
        <taxon>Crustacea</taxon>
        <taxon>Branchiopoda</taxon>
        <taxon>Diplostraca</taxon>
        <taxon>Cladocera</taxon>
        <taxon>Anomopoda</taxon>
        <taxon>Daphniidae</taxon>
        <taxon>Daphnia</taxon>
    </lineage>
</organism>
<sequence length="881" mass="97364">MVSVIGKEMVPYDASLHRDQSSQSSSSSIVIDSNPPTEEENSNAVARLSDFINSSDSDHSSQEALANKSRKLDLLDIIEDIDEVDPECVKEILEDHKKFPPQHRPGDPEATPPEDDMNETETVSKTSSTSQLATAHLYSDNSSDIVSLPDELGDKSLPAQESVPNFRQAMTSQSLTNRPSSSSDSTGLAARKRKTLSPSSRPGPLSYKQPKLNQTIATIDSSVESGDERSSSRPKRARKRCSSHDAFGNKIEEKMGELERDQMKYEPQHEPGAPENFIATSERLKYFAEVLALKLGKYGHLNTPRQASSSTHIPLALSLAGFVQYYWPGKVICCGLVRENSHVLEKHINRSHRPPKPGPSLAVVTSQIDSSVFNDTETDSTDIRQTKITNFLCPKGAKSEVSDRPSSKSPPGFQADQHKFPPQHKPGEPEDFFANQESIDYFLEVLTIKREKYASIVPIKEKPLSSNWTEFVLHYWPGMMNCCGHIFTSCKEFQVHFNASHLPPKKIPRPKVVDPSAAFPGPALKPEAVSQSIPSVATSPVSSRSPSQGKQRSREQLAIESAPSRNADSTSQFPSIPLTPSHLLMINSIQEEARKLRSQTALVMTVSALLPLLERLLELSSSIANRIRGAMEAEAIPHAIECLEYVWSASKAAILRWEDLKGRSSRDTSLIAVQYAYGTLPVFTNWEQSKHLEMLESIVVLTLNTVKNWQPPPSSPEAKMAARQSSIRRQRSIKAIKPSDVVMSTIQGPSEEKIGPILASTSSNIATSVPTVDKDSPNQEVKEKTSNALLDFCRLANISTWHNTKARSATGYRDDNGDYHAMYRYGIGKAISLYCPPDVTHLRCCGKVYDLARLKTHVSHCHEANGQSNRTEPSISPVQMI</sequence>
<dbReference type="EMBL" id="JAOYFB010000040">
    <property type="protein sequence ID" value="KAK4036539.1"/>
    <property type="molecule type" value="Genomic_DNA"/>
</dbReference>
<evidence type="ECO:0000256" key="1">
    <source>
        <dbReference type="SAM" id="MobiDB-lite"/>
    </source>
</evidence>
<name>A0ABR0B4H4_9CRUS</name>
<accession>A0ABR0B4H4</accession>
<evidence type="ECO:0000313" key="2">
    <source>
        <dbReference type="EMBL" id="KAK4036539.1"/>
    </source>
</evidence>
<proteinExistence type="predicted"/>
<feature type="region of interest" description="Disordered" evidence="1">
    <location>
        <begin position="396"/>
        <end position="430"/>
    </location>
</feature>
<protein>
    <recommendedName>
        <fullName evidence="4">C2H2-type domain-containing protein</fullName>
    </recommendedName>
</protein>
<feature type="region of interest" description="Disordered" evidence="1">
    <location>
        <begin position="862"/>
        <end position="881"/>
    </location>
</feature>
<gene>
    <name evidence="2" type="ORF">OUZ56_028590</name>
</gene>
<keyword evidence="3" id="KW-1185">Reference proteome</keyword>
<feature type="region of interest" description="Disordered" evidence="1">
    <location>
        <begin position="535"/>
        <end position="576"/>
    </location>
</feature>
<dbReference type="Proteomes" id="UP001234178">
    <property type="component" value="Unassembled WGS sequence"/>
</dbReference>
<evidence type="ECO:0000313" key="3">
    <source>
        <dbReference type="Proteomes" id="UP001234178"/>
    </source>
</evidence>
<reference evidence="2 3" key="1">
    <citation type="journal article" date="2023" name="Nucleic Acids Res.">
        <title>The hologenome of Daphnia magna reveals possible DNA methylation and microbiome-mediated evolution of the host genome.</title>
        <authorList>
            <person name="Chaturvedi A."/>
            <person name="Li X."/>
            <person name="Dhandapani V."/>
            <person name="Marshall H."/>
            <person name="Kissane S."/>
            <person name="Cuenca-Cambronero M."/>
            <person name="Asole G."/>
            <person name="Calvet F."/>
            <person name="Ruiz-Romero M."/>
            <person name="Marangio P."/>
            <person name="Guigo R."/>
            <person name="Rago D."/>
            <person name="Mirbahai L."/>
            <person name="Eastwood N."/>
            <person name="Colbourne J.K."/>
            <person name="Zhou J."/>
            <person name="Mallon E."/>
            <person name="Orsini L."/>
        </authorList>
    </citation>
    <scope>NUCLEOTIDE SEQUENCE [LARGE SCALE GENOMIC DNA]</scope>
    <source>
        <strain evidence="2">LRV0_1</strain>
    </source>
</reference>